<dbReference type="PANTHER" id="PTHR42899">
    <property type="entry name" value="SPERMATOGENESIS-ASSOCIATED PROTEIN 20"/>
    <property type="match status" value="1"/>
</dbReference>
<feature type="compositionally biased region" description="Polar residues" evidence="2">
    <location>
        <begin position="54"/>
        <end position="66"/>
    </location>
</feature>
<dbReference type="PANTHER" id="PTHR42899:SF1">
    <property type="entry name" value="SPERMATOGENESIS-ASSOCIATED PROTEIN 20"/>
    <property type="match status" value="1"/>
</dbReference>
<dbReference type="InterPro" id="IPR004879">
    <property type="entry name" value="Ssp411-like_TRX"/>
</dbReference>
<dbReference type="InterPro" id="IPR036249">
    <property type="entry name" value="Thioredoxin-like_sf"/>
</dbReference>
<reference evidence="4" key="1">
    <citation type="submission" date="2019-03" db="UniProtKB">
        <authorList>
            <consortium name="Ensembl"/>
        </authorList>
    </citation>
    <scope>IDENTIFICATION</scope>
</reference>
<dbReference type="GO" id="GO:0005576">
    <property type="term" value="C:extracellular region"/>
    <property type="evidence" value="ECO:0007669"/>
    <property type="project" value="UniProtKB-SubCell"/>
</dbReference>
<dbReference type="GeneTree" id="ENSGT00390000004836"/>
<keyword evidence="1" id="KW-0964">Secreted</keyword>
<protein>
    <recommendedName>
        <fullName evidence="1">Spermatogenesis-associated protein 20</fullName>
    </recommendedName>
</protein>
<dbReference type="Ensembl" id="ENSUMAT00000023776.1">
    <property type="protein sequence ID" value="ENSUMAP00000020067.1"/>
    <property type="gene ID" value="ENSUMAG00000014717.1"/>
</dbReference>
<dbReference type="InterPro" id="IPR012341">
    <property type="entry name" value="6hp_glycosidase-like_sf"/>
</dbReference>
<feature type="region of interest" description="Disordered" evidence="2">
    <location>
        <begin position="30"/>
        <end position="74"/>
    </location>
</feature>
<dbReference type="AlphaFoldDB" id="A0A452UGP8"/>
<evidence type="ECO:0000256" key="2">
    <source>
        <dbReference type="SAM" id="MobiDB-lite"/>
    </source>
</evidence>
<dbReference type="GO" id="GO:0007283">
    <property type="term" value="P:spermatogenesis"/>
    <property type="evidence" value="ECO:0007669"/>
    <property type="project" value="UniProtKB-UniRule"/>
</dbReference>
<comment type="subcellular location">
    <subcellularLocation>
        <location evidence="1">Secreted</location>
    </subcellularLocation>
</comment>
<feature type="domain" description="Spermatogenesis-associated protein 20-like TRX" evidence="3">
    <location>
        <begin position="78"/>
        <end position="132"/>
    </location>
</feature>
<keyword evidence="1" id="KW-0744">Spermatogenesis</keyword>
<dbReference type="Pfam" id="PF03190">
    <property type="entry name" value="Thioredox_DsbH"/>
    <property type="match status" value="2"/>
</dbReference>
<keyword evidence="1" id="KW-0217">Developmental protein</keyword>
<dbReference type="PIRSF" id="PIRSF006402">
    <property type="entry name" value="UCP006402_thioredoxin"/>
    <property type="match status" value="1"/>
</dbReference>
<comment type="function">
    <text evidence="1">May play a role in fertility regulation.</text>
</comment>
<gene>
    <name evidence="4" type="primary">SPATA20</name>
</gene>
<dbReference type="Gene3D" id="1.50.10.10">
    <property type="match status" value="1"/>
</dbReference>
<evidence type="ECO:0000259" key="3">
    <source>
        <dbReference type="Pfam" id="PF03190"/>
    </source>
</evidence>
<feature type="domain" description="Spermatogenesis-associated protein 20-like TRX" evidence="3">
    <location>
        <begin position="157"/>
        <end position="226"/>
    </location>
</feature>
<name>A0A452UGP8_URSMA</name>
<dbReference type="Gene3D" id="3.40.30.10">
    <property type="entry name" value="Glutaredoxin"/>
    <property type="match status" value="1"/>
</dbReference>
<dbReference type="CDD" id="cd02955">
    <property type="entry name" value="SSP411"/>
    <property type="match status" value="1"/>
</dbReference>
<keyword evidence="1" id="KW-0221">Differentiation</keyword>
<evidence type="ECO:0000313" key="4">
    <source>
        <dbReference type="Ensembl" id="ENSUMAP00000020067"/>
    </source>
</evidence>
<dbReference type="GO" id="GO:0030154">
    <property type="term" value="P:cell differentiation"/>
    <property type="evidence" value="ECO:0007669"/>
    <property type="project" value="UniProtKB-UniRule"/>
</dbReference>
<dbReference type="SUPFAM" id="SSF52833">
    <property type="entry name" value="Thioredoxin-like"/>
    <property type="match status" value="1"/>
</dbReference>
<dbReference type="OMA" id="PFYFGTY"/>
<dbReference type="InterPro" id="IPR008928">
    <property type="entry name" value="6-hairpin_glycosidase_sf"/>
</dbReference>
<dbReference type="GO" id="GO:0005975">
    <property type="term" value="P:carbohydrate metabolic process"/>
    <property type="evidence" value="ECO:0007669"/>
    <property type="project" value="UniProtKB-UniRule"/>
</dbReference>
<organism evidence="4">
    <name type="scientific">Ursus maritimus</name>
    <name type="common">Polar bear</name>
    <name type="synonym">Thalarctos maritimus</name>
    <dbReference type="NCBI Taxonomy" id="29073"/>
    <lineage>
        <taxon>Eukaryota</taxon>
        <taxon>Metazoa</taxon>
        <taxon>Chordata</taxon>
        <taxon>Craniata</taxon>
        <taxon>Vertebrata</taxon>
        <taxon>Euteleostomi</taxon>
        <taxon>Mammalia</taxon>
        <taxon>Eutheria</taxon>
        <taxon>Laurasiatheria</taxon>
        <taxon>Carnivora</taxon>
        <taxon>Caniformia</taxon>
        <taxon>Ursidae</taxon>
        <taxon>Ursus</taxon>
    </lineage>
</organism>
<accession>A0A452UGP8</accession>
<evidence type="ECO:0000256" key="1">
    <source>
        <dbReference type="PIRNR" id="PIRNR006402"/>
    </source>
</evidence>
<sequence length="754" mass="83835">MMPNCAGPRYPWGQEAFDKARKENKPIFLSGNIATFPGMGGREQEWRREGSSGPGASQETTNQSLVPPSPPAHHGPIPVGYSTCHWCHMMEEESFQNEEIGRLLSEDFVSVKVDREERPDVDKVYMTFVQVSSLLVYRAGGGLSEHRGPLPSPSPSLCQATSSGGGWPMNVWLTPNLQPFVGGTYFPPEDGLTRVGFRTVLLRIREQWKQNKTTLLENSQRVTTALLARSEISMGARQVPPSAATMNSRCFQQLDEGYDEEYGGFAEAPKFPTPVILNFLFSYWLSHRLTQDGSRAQQMALHTLKMMANGGIRDHVGQISGDEFYSDVAKGILQYVARNLSHRSGGFYSAEDADSPPERGMRPKEGAFYVWTVKEVQQLLPEPVLGATEPLTSGQLLMKHYGLTEAGNISPSQDPKGELQGQNVLTVRYSLELTAARFGLDVDAVRTLLNTGLEKLFQARKHRPKPHLDSKMLAAWNGLMVSGYAVTGAVLGLERLITCAINGAKFLKRHMFDVARGRLMRTCYAGPGGTVEHSNPPCWGFLEDYAFVVRGLLDLYEASQESSWLEWALRLQDTQDRLFWDTRGGGYFCSEAELGAGLPLRLKDDQDGAEPSANSVSAHNLLRLHGFTGHKDWMDKCVCLLTAFSERMRRVPVALPEMVRALSAPQQTLKQIVICGDPQAKDTKALLQCVHSIYIPNKVLILANGDPSSFLSRQLPFLSRLRRLEDRATAYVCENQACSMPITEPNELRKLLHQ</sequence>
<dbReference type="InterPro" id="IPR024705">
    <property type="entry name" value="Ssp411"/>
</dbReference>
<dbReference type="SUPFAM" id="SSF48208">
    <property type="entry name" value="Six-hairpin glycosidases"/>
    <property type="match status" value="1"/>
</dbReference>
<proteinExistence type="predicted"/>